<dbReference type="Pfam" id="PF12796">
    <property type="entry name" value="Ank_2"/>
    <property type="match status" value="3"/>
</dbReference>
<dbReference type="PROSITE" id="PS50088">
    <property type="entry name" value="ANK_REPEAT"/>
    <property type="match status" value="5"/>
</dbReference>
<dbReference type="PRINTS" id="PR01415">
    <property type="entry name" value="ANKYRIN"/>
</dbReference>
<dbReference type="Gene3D" id="3.40.50.300">
    <property type="entry name" value="P-loop containing nucleotide triphosphate hydrolases"/>
    <property type="match status" value="1"/>
</dbReference>
<reference evidence="5 6" key="1">
    <citation type="submission" date="2019-06" db="EMBL/GenBank/DDBJ databases">
        <authorList>
            <person name="Broberg M."/>
        </authorList>
    </citation>
    <scope>NUCLEOTIDE SEQUENCE [LARGE SCALE GENOMIC DNA]</scope>
</reference>
<dbReference type="PROSITE" id="PS50297">
    <property type="entry name" value="ANK_REP_REGION"/>
    <property type="match status" value="4"/>
</dbReference>
<dbReference type="SMART" id="SM00248">
    <property type="entry name" value="ANK"/>
    <property type="match status" value="20"/>
</dbReference>
<dbReference type="Pfam" id="PF24883">
    <property type="entry name" value="NPHP3_N"/>
    <property type="match status" value="1"/>
</dbReference>
<dbReference type="Proteomes" id="UP000766486">
    <property type="component" value="Unassembled WGS sequence"/>
</dbReference>
<feature type="repeat" description="ANK" evidence="3">
    <location>
        <begin position="594"/>
        <end position="626"/>
    </location>
</feature>
<dbReference type="PANTHER" id="PTHR24198">
    <property type="entry name" value="ANKYRIN REPEAT AND PROTEIN KINASE DOMAIN-CONTAINING PROTEIN"/>
    <property type="match status" value="1"/>
</dbReference>
<evidence type="ECO:0000256" key="1">
    <source>
        <dbReference type="ARBA" id="ARBA00022737"/>
    </source>
</evidence>
<evidence type="ECO:0000259" key="4">
    <source>
        <dbReference type="Pfam" id="PF24883"/>
    </source>
</evidence>
<feature type="domain" description="Nephrocystin 3-like N-terminal" evidence="4">
    <location>
        <begin position="63"/>
        <end position="223"/>
    </location>
</feature>
<dbReference type="InterPro" id="IPR027417">
    <property type="entry name" value="P-loop_NTPase"/>
</dbReference>
<protein>
    <recommendedName>
        <fullName evidence="4">Nephrocystin 3-like N-terminal domain-containing protein</fullName>
    </recommendedName>
</protein>
<dbReference type="PANTHER" id="PTHR24198:SF165">
    <property type="entry name" value="ANKYRIN REPEAT-CONTAINING PROTEIN-RELATED"/>
    <property type="match status" value="1"/>
</dbReference>
<evidence type="ECO:0000313" key="5">
    <source>
        <dbReference type="EMBL" id="VUC31886.1"/>
    </source>
</evidence>
<dbReference type="InterPro" id="IPR056884">
    <property type="entry name" value="NPHP3-like_N"/>
</dbReference>
<keyword evidence="2 3" id="KW-0040">ANK repeat</keyword>
<accession>A0ABY6UKU6</accession>
<sequence>MSTDETWYDAVVLGQNDISDFNEQGILPVSDETEAEIREWLQATPYNAQNGEYNKHLLSHLEGTGDWLFNSDLFITWHQSEDQGLLWIKGIPGSGKSVIAATLVDKLSKENVPVLYFFFRQIIETSHAPEALLRDWLDQILRYSPPLQAEIEEEYLQPKRELPSVSMATLWKNLKLALSGLPKVYCVVDALDEMDEGNDGFLEALAELAQWRPSNVKIVMTSRPVSRLEPPLRQIQILHLRLEENFVDSDIATYLSKNDQEIIKQAVPGKVNGLFLYAKLAMDSFLREDADVEKVLTKLPEDLNVMYSDLLQEHALRSGVPHDLQVLILSFVTHATRPLRLLEVAEMINATQQLSLPEDIRGDMKAIKALVRDACGPLLEVLPDETLCVIHHSLTEFLTGSTREREENEPTFPILDPGSANVRLAEACISYILRPECLNSPLVLEHRRSSPLLDPSAPRGKEPLLASSQIRSEFPFLQYSLINWHIHVRRVDVIMELPEALSLGLDELFATEALETLDKLNNERTEKVSLVDKVAGLGLTQYLAKLIKEGHAECDMFAPEVNPPIAAAAGAGHASTVKQLLALGARAEFDIWPSGHTPLHKAALFNHGEVVELLLEAGADALAPKTREDAGCYPPSSIGQTPLMYATLFGLESATRGFVRYLKDAATVNKGLAWAAQSGNPAVVQAMLTHPLADVNAIIEGNTPLFLAGRAGDVKTMIILLEAGADATVMSWGGDPRDSPYLSKVIEPYYSFTGYNVLHALCGAFDSDRKIYDRSRALAESHKLHSKSARRPVEHFDSKSIERLMTLLLERGINIDGIDEHGKTPLLYATQYRPIMVAHLLNAGANSGFRDSEGKNAFHGCKEVEVLQLLANEGKANINQESFPWRLTPFLSAMTRGSTPDLIRTLASLGADVASVDLDGKGALHRLLSDFITDQIDEEYDVLDLIDALIEVGVPLSTQDNKGKIPLFGMPCRYNNLLPRIYSRLIEAGTRVDIEDHSGRTLLFRAVQLGNVELVQMLLQAGADPFVRDNQGKNLYFACKYTDSWTGLTSKEIKDEKMANFLESIGVDPTVRDNDGVFAFPSARDIPDIYGRIPLHYEPYDDESALQEPLEAYDNIDLKDNDGVRPLHIACKSSEQLVTKLLAAGASPTEPTHEGMTPLHIACRFRQPNIVGVLLEEIETKDGREALSTHLNTSWKQNPDDQNLEYTPVPPILFLACSSGVPETVSLLLNAGADPNLWFNQKGEGSCLAWCVKYDWEEKLWGEPKYSPEFKRASNFFGLKVDDNRRRRYKHPEEQQNRFADILDLLQEHGSDLMAIGKHERMPKLDYAITNWNSGDYALECLLYLRQRLTEQLENQARDSERPFPELYQYVEALVESRESVDASSTNETRLEADFKPSFQILSAIYRQATLSIALSTTRPWDQPDILRTLLNNHRWELVLYWAEKDPKFYDTKWKRTCNVSELVAHGYLKLIRHLVSRDQYRDMELRHRTLFHCSPPESDGPVTRVIKPWLLRACRAPRDNMPMIRYLVEELGADINLQDVKTVGSSPPFTYIKGTSALHIMASRSTWWHSSRGLQYLIDHGADLNSKDHQGRTPLLRALGRTWKMPHDRSNLYRSLRIMTRSGADVNVTDSRGMSCLSYVADDKIATDILIKAGARVTPAAVFEATTLHHDRRYTYPSLEVLKTLITEIGANTRMPRPEDGGPVQKKREMVDDQELFLLWVAAWCNPAANWSGQDAEPDDVIRNRHMPLIQLLLNLGANPFATFKRRPSIGESKEEVTLLHCLLELGGFVEQILNLPEIDLETRDRKGRTVLLAACRSHIGPDMDIDTLHDLFTSREPQKGSRPSIFKTLEGKGACLTARDNEGKNALHHILEAKCEGGHAAIQTLVTRHPELASQTDTDGLAPIYYALLRCDSTYFEPDLRSVEMLLDAGADPTFADYNGDTALHHFCCSLGYVEESGTSPLDLLIRLLSFGLSVNAVNEDGETPIFYFLRCQGTVSNIEGAPPNVKDVRKEMDRQTEVLDALSNAGAELLVANNSGDTLLHVVSSTKNPSQNADISALMVSRFRWLLEKGLDPMGENDRQQTCLDIAAVNGNDAILRLFENRPEASKRRRIS</sequence>
<feature type="repeat" description="ANK" evidence="3">
    <location>
        <begin position="1154"/>
        <end position="1176"/>
    </location>
</feature>
<dbReference type="SUPFAM" id="SSF48403">
    <property type="entry name" value="Ankyrin repeat"/>
    <property type="match status" value="4"/>
</dbReference>
<feature type="repeat" description="ANK" evidence="3">
    <location>
        <begin position="1554"/>
        <end position="1590"/>
    </location>
</feature>
<comment type="caution">
    <text evidence="5">The sequence shown here is derived from an EMBL/GenBank/DDBJ whole genome shotgun (WGS) entry which is preliminary data.</text>
</comment>
<feature type="repeat" description="ANK" evidence="3">
    <location>
        <begin position="998"/>
        <end position="1030"/>
    </location>
</feature>
<name>A0ABY6UKU6_BIOOC</name>
<keyword evidence="6" id="KW-1185">Reference proteome</keyword>
<evidence type="ECO:0000313" key="6">
    <source>
        <dbReference type="Proteomes" id="UP000766486"/>
    </source>
</evidence>
<evidence type="ECO:0000256" key="3">
    <source>
        <dbReference type="PROSITE-ProRule" id="PRU00023"/>
    </source>
</evidence>
<keyword evidence="1" id="KW-0677">Repeat</keyword>
<gene>
    <name evidence="5" type="ORF">CLO192961_LOCUS315740</name>
</gene>
<dbReference type="InterPro" id="IPR002110">
    <property type="entry name" value="Ankyrin_rpt"/>
</dbReference>
<evidence type="ECO:0000256" key="2">
    <source>
        <dbReference type="ARBA" id="ARBA00023043"/>
    </source>
</evidence>
<feature type="repeat" description="ANK" evidence="3">
    <location>
        <begin position="700"/>
        <end position="732"/>
    </location>
</feature>
<dbReference type="EMBL" id="CABFNS010000837">
    <property type="protein sequence ID" value="VUC31886.1"/>
    <property type="molecule type" value="Genomic_DNA"/>
</dbReference>
<proteinExistence type="predicted"/>
<dbReference type="Gene3D" id="1.25.40.20">
    <property type="entry name" value="Ankyrin repeat-containing domain"/>
    <property type="match status" value="9"/>
</dbReference>
<dbReference type="SUPFAM" id="SSF52540">
    <property type="entry name" value="P-loop containing nucleoside triphosphate hydrolases"/>
    <property type="match status" value="1"/>
</dbReference>
<dbReference type="InterPro" id="IPR036770">
    <property type="entry name" value="Ankyrin_rpt-contain_sf"/>
</dbReference>
<organism evidence="5 6">
    <name type="scientific">Bionectria ochroleuca</name>
    <name type="common">Gliocladium roseum</name>
    <dbReference type="NCBI Taxonomy" id="29856"/>
    <lineage>
        <taxon>Eukaryota</taxon>
        <taxon>Fungi</taxon>
        <taxon>Dikarya</taxon>
        <taxon>Ascomycota</taxon>
        <taxon>Pezizomycotina</taxon>
        <taxon>Sordariomycetes</taxon>
        <taxon>Hypocreomycetidae</taxon>
        <taxon>Hypocreales</taxon>
        <taxon>Bionectriaceae</taxon>
        <taxon>Clonostachys</taxon>
    </lineage>
</organism>